<evidence type="ECO:0000256" key="3">
    <source>
        <dbReference type="ARBA" id="ARBA00022801"/>
    </source>
</evidence>
<keyword evidence="1" id="KW-1188">Viral release from host cell</keyword>
<name>A0A934R6W2_9BACT</name>
<evidence type="ECO:0000256" key="4">
    <source>
        <dbReference type="SAM" id="MobiDB-lite"/>
    </source>
</evidence>
<feature type="compositionally biased region" description="Basic and acidic residues" evidence="4">
    <location>
        <begin position="9"/>
        <end position="22"/>
    </location>
</feature>
<gene>
    <name evidence="6" type="ORF">JIN84_12940</name>
</gene>
<keyword evidence="7" id="KW-1185">Reference proteome</keyword>
<sequence>MKTKNTRPARPEVRGYHSLERRDLTAEETEAGYIGVLRGSIPFNEDSQVMTRRDRGGKMTRFVERITPETFKRSLAEDTDIVATVGHADDPLSAFAIVNENLTFTISERSLDWEAKVPDTVAGRDLMRLVDMKIIRGTSFEFIPRDNGETWESRGGDMEVRTITDARLFEVNPVKWPAYLGTSLTVEMRGRYADGNADCYYDSYYGYRWDSTMTGPISYAQGMLGSLTAWLTNSLEYLRDQPASDLADFARRHVDQIAAQITELTEWLKTNGANSDTEQGDVATRALEEFRKEARKTGNDTETRSVAHWERRLALTSKHPTA</sequence>
<evidence type="ECO:0000313" key="6">
    <source>
        <dbReference type="EMBL" id="MBK1816525.1"/>
    </source>
</evidence>
<dbReference type="GO" id="GO:0008233">
    <property type="term" value="F:peptidase activity"/>
    <property type="evidence" value="ECO:0007669"/>
    <property type="project" value="UniProtKB-KW"/>
</dbReference>
<dbReference type="Proteomes" id="UP000600139">
    <property type="component" value="Unassembled WGS sequence"/>
</dbReference>
<evidence type="ECO:0000259" key="5">
    <source>
        <dbReference type="Pfam" id="PF04586"/>
    </source>
</evidence>
<dbReference type="GO" id="GO:0006508">
    <property type="term" value="P:proteolysis"/>
    <property type="evidence" value="ECO:0007669"/>
    <property type="project" value="UniProtKB-KW"/>
</dbReference>
<dbReference type="EMBL" id="JAENIK010000011">
    <property type="protein sequence ID" value="MBK1816525.1"/>
    <property type="molecule type" value="Genomic_DNA"/>
</dbReference>
<reference evidence="6" key="1">
    <citation type="submission" date="2021-01" db="EMBL/GenBank/DDBJ databases">
        <title>Modified the classification status of verrucomicrobia.</title>
        <authorList>
            <person name="Feng X."/>
        </authorList>
    </citation>
    <scope>NUCLEOTIDE SEQUENCE</scope>
    <source>
        <strain evidence="6">JCM 18052</strain>
    </source>
</reference>
<keyword evidence="2 6" id="KW-0645">Protease</keyword>
<feature type="region of interest" description="Disordered" evidence="4">
    <location>
        <begin position="1"/>
        <end position="22"/>
    </location>
</feature>
<evidence type="ECO:0000256" key="2">
    <source>
        <dbReference type="ARBA" id="ARBA00022670"/>
    </source>
</evidence>
<proteinExistence type="predicted"/>
<evidence type="ECO:0000256" key="1">
    <source>
        <dbReference type="ARBA" id="ARBA00022612"/>
    </source>
</evidence>
<organism evidence="6 7">
    <name type="scientific">Luteolibacter yonseiensis</name>
    <dbReference type="NCBI Taxonomy" id="1144680"/>
    <lineage>
        <taxon>Bacteria</taxon>
        <taxon>Pseudomonadati</taxon>
        <taxon>Verrucomicrobiota</taxon>
        <taxon>Verrucomicrobiia</taxon>
        <taxon>Verrucomicrobiales</taxon>
        <taxon>Verrucomicrobiaceae</taxon>
        <taxon>Luteolibacter</taxon>
    </lineage>
</organism>
<keyword evidence="3" id="KW-0378">Hydrolase</keyword>
<comment type="caution">
    <text evidence="6">The sequence shown here is derived from an EMBL/GenBank/DDBJ whole genome shotgun (WGS) entry which is preliminary data.</text>
</comment>
<accession>A0A934R6W2</accession>
<protein>
    <submittedName>
        <fullName evidence="6">HK97 family phage prohead protease</fullName>
    </submittedName>
</protein>
<dbReference type="RefSeq" id="WP_200351458.1">
    <property type="nucleotide sequence ID" value="NZ_BAABHZ010000006.1"/>
</dbReference>
<evidence type="ECO:0000313" key="7">
    <source>
        <dbReference type="Proteomes" id="UP000600139"/>
    </source>
</evidence>
<dbReference type="InterPro" id="IPR054613">
    <property type="entry name" value="Peptidase_S78_dom"/>
</dbReference>
<dbReference type="Pfam" id="PF04586">
    <property type="entry name" value="Peptidase_S78"/>
    <property type="match status" value="1"/>
</dbReference>
<feature type="domain" description="Prohead serine protease" evidence="5">
    <location>
        <begin position="42"/>
        <end position="188"/>
    </location>
</feature>
<dbReference type="AlphaFoldDB" id="A0A934R6W2"/>